<comment type="function">
    <text evidence="1">Substrate recognition and binding subunit of the essential mitochondrial processing protease (MPP), which cleaves the mitochondrial sequence off newly imported precursors proteins.</text>
</comment>
<dbReference type="Gene3D" id="3.30.830.10">
    <property type="entry name" value="Metalloenzyme, LuxS/M16 peptidase-like"/>
    <property type="match status" value="2"/>
</dbReference>
<feature type="region of interest" description="Disordered" evidence="11">
    <location>
        <begin position="1"/>
        <end position="30"/>
    </location>
</feature>
<dbReference type="AlphaFoldDB" id="A0A9P4W7G2"/>
<dbReference type="GO" id="GO:0046872">
    <property type="term" value="F:metal ion binding"/>
    <property type="evidence" value="ECO:0007669"/>
    <property type="project" value="InterPro"/>
</dbReference>
<dbReference type="InterPro" id="IPR011249">
    <property type="entry name" value="Metalloenz_LuxS/M16"/>
</dbReference>
<evidence type="ECO:0000256" key="5">
    <source>
        <dbReference type="ARBA" id="ARBA00022946"/>
    </source>
</evidence>
<comment type="subcellular location">
    <subcellularLocation>
        <location evidence="2">Mitochondrion matrix</location>
    </subcellularLocation>
</comment>
<dbReference type="PROSITE" id="PS00143">
    <property type="entry name" value="INSULINASE"/>
    <property type="match status" value="1"/>
</dbReference>
<evidence type="ECO:0000256" key="11">
    <source>
        <dbReference type="SAM" id="MobiDB-lite"/>
    </source>
</evidence>
<keyword evidence="5" id="KW-0809">Transit peptide</keyword>
<evidence type="ECO:0000259" key="12">
    <source>
        <dbReference type="Pfam" id="PF00675"/>
    </source>
</evidence>
<evidence type="ECO:0000256" key="9">
    <source>
        <dbReference type="ARBA" id="ARBA00083075"/>
    </source>
</evidence>
<evidence type="ECO:0000313" key="15">
    <source>
        <dbReference type="Proteomes" id="UP000801428"/>
    </source>
</evidence>
<comment type="similarity">
    <text evidence="3 10">Belongs to the peptidase M16 family.</text>
</comment>
<organism evidence="14 15">
    <name type="scientific">Curvularia kusanoi</name>
    <name type="common">Cochliobolus kusanoi</name>
    <dbReference type="NCBI Taxonomy" id="90978"/>
    <lineage>
        <taxon>Eukaryota</taxon>
        <taxon>Fungi</taxon>
        <taxon>Dikarya</taxon>
        <taxon>Ascomycota</taxon>
        <taxon>Pezizomycotina</taxon>
        <taxon>Dothideomycetes</taxon>
        <taxon>Pleosporomycetidae</taxon>
        <taxon>Pleosporales</taxon>
        <taxon>Pleosporineae</taxon>
        <taxon>Pleosporaceae</taxon>
        <taxon>Curvularia</taxon>
    </lineage>
</organism>
<dbReference type="PANTHER" id="PTHR11851">
    <property type="entry name" value="METALLOPROTEASE"/>
    <property type="match status" value="1"/>
</dbReference>
<dbReference type="Proteomes" id="UP000801428">
    <property type="component" value="Unassembled WGS sequence"/>
</dbReference>
<dbReference type="OrthoDB" id="277191at2759"/>
<dbReference type="Pfam" id="PF05193">
    <property type="entry name" value="Peptidase_M16_C"/>
    <property type="match status" value="1"/>
</dbReference>
<evidence type="ECO:0000256" key="1">
    <source>
        <dbReference type="ARBA" id="ARBA00002123"/>
    </source>
</evidence>
<accession>A0A9P4W7G2</accession>
<dbReference type="InterPro" id="IPR050361">
    <property type="entry name" value="MPP/UQCRC_Complex"/>
</dbReference>
<evidence type="ECO:0000256" key="6">
    <source>
        <dbReference type="ARBA" id="ARBA00023128"/>
    </source>
</evidence>
<evidence type="ECO:0000256" key="8">
    <source>
        <dbReference type="ARBA" id="ARBA00032315"/>
    </source>
</evidence>
<proteinExistence type="inferred from homology"/>
<feature type="domain" description="Peptidase M16 N-terminal" evidence="12">
    <location>
        <begin position="57"/>
        <end position="204"/>
    </location>
</feature>
<evidence type="ECO:0000256" key="10">
    <source>
        <dbReference type="RuleBase" id="RU004447"/>
    </source>
</evidence>
<feature type="domain" description="Peptidase M16 C-terminal" evidence="13">
    <location>
        <begin position="210"/>
        <end position="474"/>
    </location>
</feature>
<dbReference type="InterPro" id="IPR007863">
    <property type="entry name" value="Peptidase_M16_C"/>
</dbReference>
<evidence type="ECO:0000256" key="2">
    <source>
        <dbReference type="ARBA" id="ARBA00004305"/>
    </source>
</evidence>
<evidence type="ECO:0000256" key="7">
    <source>
        <dbReference type="ARBA" id="ARBA00030006"/>
    </source>
</evidence>
<dbReference type="PANTHER" id="PTHR11851:SF49">
    <property type="entry name" value="MITOCHONDRIAL-PROCESSING PEPTIDASE SUBUNIT ALPHA"/>
    <property type="match status" value="1"/>
</dbReference>
<gene>
    <name evidence="14" type="primary">MAS2</name>
    <name evidence="14" type="ORF">E8E13_003453</name>
</gene>
<reference evidence="14" key="1">
    <citation type="submission" date="2019-04" db="EMBL/GenBank/DDBJ databases">
        <title>Sequencing of skin fungus with MAO and IRED activity.</title>
        <authorList>
            <person name="Marsaioli A.J."/>
            <person name="Bonatto J.M.C."/>
            <person name="Reis Junior O."/>
        </authorList>
    </citation>
    <scope>NUCLEOTIDE SEQUENCE</scope>
    <source>
        <strain evidence="14">30M1</strain>
    </source>
</reference>
<name>A0A9P4W7G2_CURKU</name>
<dbReference type="InterPro" id="IPR011765">
    <property type="entry name" value="Pept_M16_N"/>
</dbReference>
<evidence type="ECO:0000259" key="13">
    <source>
        <dbReference type="Pfam" id="PF05193"/>
    </source>
</evidence>
<sequence>MLRSRTLRPIARGLSHASPQLTRSATGAGRRGLATAVAEEKDPVELDQITTLSNGIRVATEALPGHFSGIGVYVDAGSRYENDALRGVSHIVDRLAFKSTRKTSGDQMAEKMESLGGNIQCASSRESLMYQSATFNSAVESTVGLLAETIRDPLVTEDEVQQQLETADYEIGEIWNKPELILPELVHLAAYKDNTLGNPLLCPKERLPHINRAVVEAYRKEFYKPDRIVVAFAGVDHNEAVKLTEQYFGDMTKGQGPSLIGANDHESIASQNPEQQIFTADHPTPTGAPPQQAKLLSKIPFLKNFSTSSSSAASLNGSFDLNFPPIDTSIPSHYTGGFLTLPPIPPPLNPMLRRLSHIHLAFEALPISSPDIYALATMQTLLGGGGSFSAGGPGKGMYSRLYTNVLNQHFWVESCVAFNHSYTDSGLFGISASCSPDHVAQMLEVMCRELKSLGDETGYAALKEGEVQRAKNQLRSSLLMNLESRMVELEDLGRQVQVHGRKVGVKEMCAKIEAVTVEDLRRVARQVFGGQVQNVGGGSGAPTVVLQEGEQEGFKRRDFTWDDIQTRIARWKLGRR</sequence>
<dbReference type="GO" id="GO:0004222">
    <property type="term" value="F:metalloendopeptidase activity"/>
    <property type="evidence" value="ECO:0007669"/>
    <property type="project" value="InterPro"/>
</dbReference>
<dbReference type="InterPro" id="IPR001431">
    <property type="entry name" value="Pept_M16_Zn_BS"/>
</dbReference>
<evidence type="ECO:0000256" key="3">
    <source>
        <dbReference type="ARBA" id="ARBA00007261"/>
    </source>
</evidence>
<evidence type="ECO:0000256" key="4">
    <source>
        <dbReference type="ARBA" id="ARBA00016741"/>
    </source>
</evidence>
<dbReference type="GO" id="GO:0005759">
    <property type="term" value="C:mitochondrial matrix"/>
    <property type="evidence" value="ECO:0007669"/>
    <property type="project" value="UniProtKB-SubCell"/>
</dbReference>
<dbReference type="FunFam" id="3.30.830.10:FF:000032">
    <property type="entry name" value="Mitochondrial processing peptidase, alpha subunit"/>
    <property type="match status" value="1"/>
</dbReference>
<dbReference type="GO" id="GO:0006627">
    <property type="term" value="P:protein processing involved in protein targeting to mitochondrion"/>
    <property type="evidence" value="ECO:0007669"/>
    <property type="project" value="TreeGrafter"/>
</dbReference>
<dbReference type="Pfam" id="PF00675">
    <property type="entry name" value="Peptidase_M16"/>
    <property type="match status" value="1"/>
</dbReference>
<dbReference type="EMBL" id="SWKU01000024">
    <property type="protein sequence ID" value="KAF2997097.1"/>
    <property type="molecule type" value="Genomic_DNA"/>
</dbReference>
<comment type="caution">
    <text evidence="14">The sequence shown here is derived from an EMBL/GenBank/DDBJ whole genome shotgun (WGS) entry which is preliminary data.</text>
</comment>
<keyword evidence="6" id="KW-0496">Mitochondrion</keyword>
<evidence type="ECO:0000313" key="14">
    <source>
        <dbReference type="EMBL" id="KAF2997097.1"/>
    </source>
</evidence>
<keyword evidence="15" id="KW-1185">Reference proteome</keyword>
<protein>
    <recommendedName>
        <fullName evidence="4">Mitochondrial-processing peptidase subunit alpha</fullName>
    </recommendedName>
    <alternativeName>
        <fullName evidence="7">Alpha-MPP</fullName>
    </alternativeName>
    <alternativeName>
        <fullName evidence="8">Inactive zinc metalloprotease alpha</fullName>
    </alternativeName>
    <alternativeName>
        <fullName evidence="9">Matrix processing peptidase</fullName>
    </alternativeName>
</protein>
<dbReference type="FunFam" id="3.30.830.10:FF:000023">
    <property type="entry name" value="Mitochondrial processing peptidase alpha subunit"/>
    <property type="match status" value="1"/>
</dbReference>
<dbReference type="SUPFAM" id="SSF63411">
    <property type="entry name" value="LuxS/MPP-like metallohydrolase"/>
    <property type="match status" value="2"/>
</dbReference>